<reference evidence="2 3" key="2">
    <citation type="submission" date="2020-05" db="EMBL/GenBank/DDBJ databases">
        <authorList>
            <person name="Khan S.A."/>
            <person name="Jeon C.O."/>
            <person name="Chun B.H."/>
        </authorList>
    </citation>
    <scope>NUCLEOTIDE SEQUENCE [LARGE SCALE GENOMIC DNA]</scope>
    <source>
        <strain evidence="2 3">H242</strain>
    </source>
</reference>
<reference evidence="2 3" key="1">
    <citation type="submission" date="2020-05" db="EMBL/GenBank/DDBJ databases">
        <title>Ramlibacter rhizophilus sp. nov., isolated from rhizosphere soil of national flower Mugunghwa from South Korea.</title>
        <authorList>
            <person name="Zheng-Fei Y."/>
            <person name="Huan T."/>
        </authorList>
    </citation>
    <scope>NUCLEOTIDE SEQUENCE [LARGE SCALE GENOMIC DNA]</scope>
    <source>
        <strain evidence="2 3">H242</strain>
    </source>
</reference>
<feature type="compositionally biased region" description="Low complexity" evidence="1">
    <location>
        <begin position="137"/>
        <end position="151"/>
    </location>
</feature>
<protein>
    <submittedName>
        <fullName evidence="2">Uncharacterized protein</fullName>
    </submittedName>
</protein>
<organism evidence="2 3">
    <name type="scientific">Ramlibacter terrae</name>
    <dbReference type="NCBI Taxonomy" id="2732511"/>
    <lineage>
        <taxon>Bacteria</taxon>
        <taxon>Pseudomonadati</taxon>
        <taxon>Pseudomonadota</taxon>
        <taxon>Betaproteobacteria</taxon>
        <taxon>Burkholderiales</taxon>
        <taxon>Comamonadaceae</taxon>
        <taxon>Ramlibacter</taxon>
    </lineage>
</organism>
<sequence>MGSGPDTFGFTVADDGGIAGGGANSLAQSLSVTVVNRAPVLTGANALPGKLEDAAAGNGMLVADLIAGRITDPQNTFGIAVISASSPGGTGSTAATTAPAGRTSRGSASPTPCCWRRTGRTACASSPMPTGPAPRPAWCSAAGTRAAARPA</sequence>
<dbReference type="EMBL" id="CP053418">
    <property type="protein sequence ID" value="QJW84706.1"/>
    <property type="molecule type" value="Genomic_DNA"/>
</dbReference>
<name>A0ABX6P6V4_9BURK</name>
<proteinExistence type="predicted"/>
<keyword evidence="3" id="KW-1185">Reference proteome</keyword>
<gene>
    <name evidence="2" type="ORF">HK414_16490</name>
</gene>
<feature type="region of interest" description="Disordered" evidence="1">
    <location>
        <begin position="86"/>
        <end position="113"/>
    </location>
</feature>
<feature type="compositionally biased region" description="Low complexity" evidence="1">
    <location>
        <begin position="86"/>
        <end position="106"/>
    </location>
</feature>
<evidence type="ECO:0000256" key="1">
    <source>
        <dbReference type="SAM" id="MobiDB-lite"/>
    </source>
</evidence>
<evidence type="ECO:0000313" key="3">
    <source>
        <dbReference type="Proteomes" id="UP000500826"/>
    </source>
</evidence>
<feature type="region of interest" description="Disordered" evidence="1">
    <location>
        <begin position="125"/>
        <end position="151"/>
    </location>
</feature>
<accession>A0ABX6P6V4</accession>
<evidence type="ECO:0000313" key="2">
    <source>
        <dbReference type="EMBL" id="QJW84706.1"/>
    </source>
</evidence>
<dbReference type="Proteomes" id="UP000500826">
    <property type="component" value="Chromosome"/>
</dbReference>